<dbReference type="Proteomes" id="UP000289340">
    <property type="component" value="Chromosome 10"/>
</dbReference>
<organism evidence="1 2">
    <name type="scientific">Glycine soja</name>
    <name type="common">Wild soybean</name>
    <dbReference type="NCBI Taxonomy" id="3848"/>
    <lineage>
        <taxon>Eukaryota</taxon>
        <taxon>Viridiplantae</taxon>
        <taxon>Streptophyta</taxon>
        <taxon>Embryophyta</taxon>
        <taxon>Tracheophyta</taxon>
        <taxon>Spermatophyta</taxon>
        <taxon>Magnoliopsida</taxon>
        <taxon>eudicotyledons</taxon>
        <taxon>Gunneridae</taxon>
        <taxon>Pentapetalae</taxon>
        <taxon>rosids</taxon>
        <taxon>fabids</taxon>
        <taxon>Fabales</taxon>
        <taxon>Fabaceae</taxon>
        <taxon>Papilionoideae</taxon>
        <taxon>50 kb inversion clade</taxon>
        <taxon>NPAAA clade</taxon>
        <taxon>indigoferoid/millettioid clade</taxon>
        <taxon>Phaseoleae</taxon>
        <taxon>Glycine</taxon>
        <taxon>Glycine subgen. Soja</taxon>
    </lineage>
</organism>
<evidence type="ECO:0000313" key="2">
    <source>
        <dbReference type="Proteomes" id="UP000289340"/>
    </source>
</evidence>
<name>A0A445ISG9_GLYSO</name>
<evidence type="ECO:0000313" key="1">
    <source>
        <dbReference type="EMBL" id="RZB88973.1"/>
    </source>
</evidence>
<gene>
    <name evidence="1" type="ORF">D0Y65_028037</name>
</gene>
<comment type="caution">
    <text evidence="1">The sequence shown here is derived from an EMBL/GenBank/DDBJ whole genome shotgun (WGS) entry which is preliminary data.</text>
</comment>
<accession>A0A445ISG9</accession>
<sequence>MKKRYLNRHNNQVAQVPKLPNGELLHPFFRVLASVLRSQPQCQCQVLNGGGSSLGPGACNVQTPPIT</sequence>
<dbReference type="AlphaFoldDB" id="A0A445ISG9"/>
<reference evidence="1 2" key="1">
    <citation type="submission" date="2018-09" db="EMBL/GenBank/DDBJ databases">
        <title>A high-quality reference genome of wild soybean provides a powerful tool to mine soybean genomes.</title>
        <authorList>
            <person name="Xie M."/>
            <person name="Chung C.Y.L."/>
            <person name="Li M.-W."/>
            <person name="Wong F.-L."/>
            <person name="Chan T.-F."/>
            <person name="Lam H.-M."/>
        </authorList>
    </citation>
    <scope>NUCLEOTIDE SEQUENCE [LARGE SCALE GENOMIC DNA]</scope>
    <source>
        <strain evidence="2">cv. W05</strain>
        <tissue evidence="1">Hypocotyl of etiolated seedlings</tissue>
    </source>
</reference>
<proteinExistence type="predicted"/>
<keyword evidence="2" id="KW-1185">Reference proteome</keyword>
<protein>
    <submittedName>
        <fullName evidence="1">Uncharacterized protein</fullName>
    </submittedName>
</protein>
<dbReference type="EMBL" id="QZWG01000010">
    <property type="protein sequence ID" value="RZB88973.1"/>
    <property type="molecule type" value="Genomic_DNA"/>
</dbReference>
<dbReference type="CDD" id="cd00010">
    <property type="entry name" value="AAI_LTSS"/>
    <property type="match status" value="1"/>
</dbReference>